<comment type="caution">
    <text evidence="2">The sequence shown here is derived from an EMBL/GenBank/DDBJ whole genome shotgun (WGS) entry which is preliminary data.</text>
</comment>
<dbReference type="Proteomes" id="UP001597135">
    <property type="component" value="Unassembled WGS sequence"/>
</dbReference>
<reference evidence="3" key="1">
    <citation type="journal article" date="2019" name="Int. J. Syst. Evol. Microbiol.">
        <title>The Global Catalogue of Microorganisms (GCM) 10K type strain sequencing project: providing services to taxonomists for standard genome sequencing and annotation.</title>
        <authorList>
            <consortium name="The Broad Institute Genomics Platform"/>
            <consortium name="The Broad Institute Genome Sequencing Center for Infectious Disease"/>
            <person name="Wu L."/>
            <person name="Ma J."/>
        </authorList>
    </citation>
    <scope>NUCLEOTIDE SEQUENCE [LARGE SCALE GENOMIC DNA]</scope>
    <source>
        <strain evidence="3">CCUG 62953</strain>
    </source>
</reference>
<feature type="signal peptide" evidence="1">
    <location>
        <begin position="1"/>
        <end position="17"/>
    </location>
</feature>
<organism evidence="2 3">
    <name type="scientific">Litorisediminicola beolgyonensis</name>
    <dbReference type="NCBI Taxonomy" id="1173614"/>
    <lineage>
        <taxon>Bacteria</taxon>
        <taxon>Pseudomonadati</taxon>
        <taxon>Pseudomonadota</taxon>
        <taxon>Alphaproteobacteria</taxon>
        <taxon>Rhodobacterales</taxon>
        <taxon>Paracoccaceae</taxon>
        <taxon>Litorisediminicola</taxon>
    </lineage>
</organism>
<keyword evidence="1" id="KW-0732">Signal</keyword>
<protein>
    <submittedName>
        <fullName evidence="2">Uncharacterized protein</fullName>
    </submittedName>
</protein>
<accession>A0ABW3ZJ51</accession>
<evidence type="ECO:0000313" key="3">
    <source>
        <dbReference type="Proteomes" id="UP001597135"/>
    </source>
</evidence>
<sequence>MRRLFLFAGLLSSVAAAAYGAVGILAPVEPTIIRIEVSADRLAECRETLAQVASMPVVADNGTPALFDISPDLPQVACVLEGS</sequence>
<evidence type="ECO:0000256" key="1">
    <source>
        <dbReference type="SAM" id="SignalP"/>
    </source>
</evidence>
<dbReference type="RefSeq" id="WP_386803918.1">
    <property type="nucleotide sequence ID" value="NZ_JBHTMU010000020.1"/>
</dbReference>
<dbReference type="EMBL" id="JBHTMU010000020">
    <property type="protein sequence ID" value="MFD1343190.1"/>
    <property type="molecule type" value="Genomic_DNA"/>
</dbReference>
<evidence type="ECO:0000313" key="2">
    <source>
        <dbReference type="EMBL" id="MFD1343190.1"/>
    </source>
</evidence>
<name>A0ABW3ZJ51_9RHOB</name>
<gene>
    <name evidence="2" type="ORF">ACFQ4E_12230</name>
</gene>
<feature type="chain" id="PRO_5046675915" evidence="1">
    <location>
        <begin position="18"/>
        <end position="83"/>
    </location>
</feature>
<proteinExistence type="predicted"/>
<keyword evidence="3" id="KW-1185">Reference proteome</keyword>